<dbReference type="EMBL" id="DSRP01000224">
    <property type="protein sequence ID" value="HGG91954.1"/>
    <property type="molecule type" value="Genomic_DNA"/>
</dbReference>
<proteinExistence type="predicted"/>
<comment type="caution">
    <text evidence="1">The sequence shown here is derived from an EMBL/GenBank/DDBJ whole genome shotgun (WGS) entry which is preliminary data.</text>
</comment>
<reference evidence="1" key="1">
    <citation type="journal article" date="2020" name="mSystems">
        <title>Genome- and Community-Level Interaction Insights into Carbon Utilization and Element Cycling Functions of Hydrothermarchaeota in Hydrothermal Sediment.</title>
        <authorList>
            <person name="Zhou Z."/>
            <person name="Liu Y."/>
            <person name="Xu W."/>
            <person name="Pan J."/>
            <person name="Luo Z.H."/>
            <person name="Li M."/>
        </authorList>
    </citation>
    <scope>NUCLEOTIDE SEQUENCE [LARGE SCALE GENOMIC DNA]</scope>
    <source>
        <strain evidence="1">SpSt-413</strain>
    </source>
</reference>
<name>A0A7C4AGB4_9BACT</name>
<evidence type="ECO:0008006" key="2">
    <source>
        <dbReference type="Google" id="ProtNLM"/>
    </source>
</evidence>
<dbReference type="AlphaFoldDB" id="A0A7C4AGB4"/>
<sequence>MDTVHFGCTRCGSCCRASIPLGLAEALDHDRDFLLALVLRAQTWNLGDFSKNQPEIPLSHDELLTTLAFRKDKLALEPSRDTVFQVGRLKSSGERVVTFMSAGAAALGVFEAGAARCARLEPDNSCRDYAHRPLACRLFPLDPLYPEMLQNVPLRARQGRTGCDFSDQAPPLFAEGRVQDPALRQALLDRQEAIRRDSLFLPFWGRGSGRFPGLPGLSGVLEAVRGNGVMDLPLAPALVFLVAAGQLEADRAEECLRRQCLLLEQGVAQALARRDKAERARTAVMRNSLDLARALTGGVGVLARELAETMN</sequence>
<accession>A0A7C4AGB4</accession>
<protein>
    <recommendedName>
        <fullName evidence="2">YkgJ family cysteine cluster protein</fullName>
    </recommendedName>
</protein>
<gene>
    <name evidence="1" type="ORF">ENR59_03270</name>
</gene>
<organism evidence="1">
    <name type="scientific">Fundidesulfovibrio putealis</name>
    <dbReference type="NCBI Taxonomy" id="270496"/>
    <lineage>
        <taxon>Bacteria</taxon>
        <taxon>Pseudomonadati</taxon>
        <taxon>Thermodesulfobacteriota</taxon>
        <taxon>Desulfovibrionia</taxon>
        <taxon>Desulfovibrionales</taxon>
        <taxon>Desulfovibrionaceae</taxon>
        <taxon>Fundidesulfovibrio</taxon>
    </lineage>
</organism>
<evidence type="ECO:0000313" key="1">
    <source>
        <dbReference type="EMBL" id="HGG91954.1"/>
    </source>
</evidence>